<name>A0A9P6B6P5_9AGAM</name>
<proteinExistence type="predicted"/>
<sequence>MSISHSPSRTRKQVKNEVIYNYNAAAPVNRLSPELVSAVFMEGLPERDSLQPAASWLQRLRFLVLISAVSGGWRRVALDTAPLWSFIMYQTGMSRAADVRRMKIIKEFILRSKEAIIDLTIVLDDDRQSTIGPKLRGAIGKRRLEFALALRSLVEDHSHRCRSFMLFASDTVMAGPFFPLPPRMPALTDLTIRTNSVCDGPNGPVISLFPEGMECQLRTMTIASCPLPEIESIDFCRVQTLTLNLKFLTSRSDEVLRLLSPFRNLRTLDIRGAMRPPHGPLLPITMPNITKITMVQDTQEGFLNSIIAPQLEHLALIGSAIPKSLGGSLRTLCLEFESLSSALPMIQSVASQTDLVAMHFKLTPACNSDVLQFLNGYGAGKSDLSVGTYALPCPSLEFVRILTTGSSWKYSFRHYKTLLAESLGALLERRPNLTLEIQGFGVNPGEVVQSWLDALVGDFGSRVCVLEDYSHPTPLSDLFSSHGD</sequence>
<gene>
    <name evidence="1" type="ORF">BS47DRAFT_1388669</name>
</gene>
<dbReference type="SUPFAM" id="SSF52058">
    <property type="entry name" value="L domain-like"/>
    <property type="match status" value="1"/>
</dbReference>
<comment type="caution">
    <text evidence="1">The sequence shown here is derived from an EMBL/GenBank/DDBJ whole genome shotgun (WGS) entry which is preliminary data.</text>
</comment>
<dbReference type="AlphaFoldDB" id="A0A9P6B6P5"/>
<protein>
    <recommendedName>
        <fullName evidence="3">F-box domain-containing protein</fullName>
    </recommendedName>
</protein>
<accession>A0A9P6B6P5</accession>
<evidence type="ECO:0008006" key="3">
    <source>
        <dbReference type="Google" id="ProtNLM"/>
    </source>
</evidence>
<reference evidence="1" key="1">
    <citation type="journal article" date="2020" name="Nat. Commun.">
        <title>Large-scale genome sequencing of mycorrhizal fungi provides insights into the early evolution of symbiotic traits.</title>
        <authorList>
            <person name="Miyauchi S."/>
            <person name="Kiss E."/>
            <person name="Kuo A."/>
            <person name="Drula E."/>
            <person name="Kohler A."/>
            <person name="Sanchez-Garcia M."/>
            <person name="Morin E."/>
            <person name="Andreopoulos B."/>
            <person name="Barry K.W."/>
            <person name="Bonito G."/>
            <person name="Buee M."/>
            <person name="Carver A."/>
            <person name="Chen C."/>
            <person name="Cichocki N."/>
            <person name="Clum A."/>
            <person name="Culley D."/>
            <person name="Crous P.W."/>
            <person name="Fauchery L."/>
            <person name="Girlanda M."/>
            <person name="Hayes R.D."/>
            <person name="Keri Z."/>
            <person name="LaButti K."/>
            <person name="Lipzen A."/>
            <person name="Lombard V."/>
            <person name="Magnuson J."/>
            <person name="Maillard F."/>
            <person name="Murat C."/>
            <person name="Nolan M."/>
            <person name="Ohm R.A."/>
            <person name="Pangilinan J."/>
            <person name="Pereira M.F."/>
            <person name="Perotto S."/>
            <person name="Peter M."/>
            <person name="Pfister S."/>
            <person name="Riley R."/>
            <person name="Sitrit Y."/>
            <person name="Stielow J.B."/>
            <person name="Szollosi G."/>
            <person name="Zifcakova L."/>
            <person name="Stursova M."/>
            <person name="Spatafora J.W."/>
            <person name="Tedersoo L."/>
            <person name="Vaario L.M."/>
            <person name="Yamada A."/>
            <person name="Yan M."/>
            <person name="Wang P."/>
            <person name="Xu J."/>
            <person name="Bruns T."/>
            <person name="Baldrian P."/>
            <person name="Vilgalys R."/>
            <person name="Dunand C."/>
            <person name="Henrissat B."/>
            <person name="Grigoriev I.V."/>
            <person name="Hibbett D."/>
            <person name="Nagy L.G."/>
            <person name="Martin F.M."/>
        </authorList>
    </citation>
    <scope>NUCLEOTIDE SEQUENCE</scope>
    <source>
        <strain evidence="1">UP504</strain>
    </source>
</reference>
<dbReference type="EMBL" id="MU128922">
    <property type="protein sequence ID" value="KAF9518733.1"/>
    <property type="molecule type" value="Genomic_DNA"/>
</dbReference>
<keyword evidence="2" id="KW-1185">Reference proteome</keyword>
<evidence type="ECO:0000313" key="2">
    <source>
        <dbReference type="Proteomes" id="UP000886523"/>
    </source>
</evidence>
<evidence type="ECO:0000313" key="1">
    <source>
        <dbReference type="EMBL" id="KAF9518733.1"/>
    </source>
</evidence>
<organism evidence="1 2">
    <name type="scientific">Hydnum rufescens UP504</name>
    <dbReference type="NCBI Taxonomy" id="1448309"/>
    <lineage>
        <taxon>Eukaryota</taxon>
        <taxon>Fungi</taxon>
        <taxon>Dikarya</taxon>
        <taxon>Basidiomycota</taxon>
        <taxon>Agaricomycotina</taxon>
        <taxon>Agaricomycetes</taxon>
        <taxon>Cantharellales</taxon>
        <taxon>Hydnaceae</taxon>
        <taxon>Hydnum</taxon>
    </lineage>
</organism>
<dbReference type="Proteomes" id="UP000886523">
    <property type="component" value="Unassembled WGS sequence"/>
</dbReference>